<dbReference type="PANTHER" id="PTHR32060">
    <property type="entry name" value="TAIL-SPECIFIC PROTEASE"/>
    <property type="match status" value="1"/>
</dbReference>
<keyword evidence="4" id="KW-1133">Transmembrane helix</keyword>
<organism evidence="7 8">
    <name type="scientific">Candidatus Scalindua rubra</name>
    <dbReference type="NCBI Taxonomy" id="1872076"/>
    <lineage>
        <taxon>Bacteria</taxon>
        <taxon>Pseudomonadati</taxon>
        <taxon>Planctomycetota</taxon>
        <taxon>Candidatus Brocadiia</taxon>
        <taxon>Candidatus Brocadiales</taxon>
        <taxon>Candidatus Scalinduaceae</taxon>
        <taxon>Candidatus Scalindua</taxon>
    </lineage>
</organism>
<evidence type="ECO:0000256" key="1">
    <source>
        <dbReference type="ARBA" id="ARBA00022670"/>
    </source>
</evidence>
<keyword evidence="1 7" id="KW-0645">Protease</keyword>
<dbReference type="CDD" id="cd07560">
    <property type="entry name" value="Peptidase_S41_CPP"/>
    <property type="match status" value="1"/>
</dbReference>
<reference evidence="7 8" key="1">
    <citation type="submission" date="2016-07" db="EMBL/GenBank/DDBJ databases">
        <title>Draft genome of Scalindua rubra, obtained from a brine-seawater interface in the Red Sea, sheds light on salt adaptation in anammox bacteria.</title>
        <authorList>
            <person name="Speth D.R."/>
            <person name="Lagkouvardos I."/>
            <person name="Wang Y."/>
            <person name="Qian P.-Y."/>
            <person name="Dutilh B.E."/>
            <person name="Jetten M.S."/>
        </authorList>
    </citation>
    <scope>NUCLEOTIDE SEQUENCE [LARGE SCALE GENOMIC DNA]</scope>
    <source>
        <strain evidence="7">BSI-1</strain>
    </source>
</reference>
<gene>
    <name evidence="7" type="primary">ctpA</name>
    <name evidence="7" type="ORF">SCARUB_03828</name>
</gene>
<name>A0A1E3X5X8_9BACT</name>
<keyword evidence="4" id="KW-0812">Transmembrane</keyword>
<sequence>MSFWRVPFGTGRLAGTQIIRILKIIILRISAKICVLNLIMIYKIKGLKLLLFFSLNILFLNPTYSHDLELPQYSDNKKVPVRSTVINHFKERGEYRITLSYYPVGYTGIFDFSVRAERIDSGFYYNKGLEFKIIDPQGIERVSYIPFLDNEYNYKMRQVLKDKGQYLFIIQFDQEEGRQEITLPFEIKEQRIEDICSWCSMLITNTKTVHFLILDDGVKKACCIHCAIDFRKKFDDKFTSMESVDYYSDEKIDSQKAWFLNDSNIILKDSMPPYVVAFRSLESAKDFQKTYDGEIIDYNRLEHEILGKKDSEFSSEEDEELFLLEELILRIKENYYKDIDVKELVKLSVNGIITALDQYSSLKKIKPSSLDFIRGFDRDETISDIRIINDNIGYIKIKHFGRRTKEGFKKAMMDFRKIDPRGLIIDIRDNPGGNLEEAIQIMEYFIPEGRLLVTVNSKGQTKYFSNTNEKFTYPLVILINNNTASCAEIFAATLHYYKKAALVGVNSYGKGTIQKTFPLDHDHTLVLTIGECYLADGTTLKDSSITPDYVIEGNEEQITFAIELIEKGEGEGKRLGCTYRLEDGKVAYVPEN</sequence>
<proteinExistence type="predicted"/>
<dbReference type="InterPro" id="IPR008719">
    <property type="entry name" value="N2O_reductase_NosL"/>
</dbReference>
<dbReference type="AlphaFoldDB" id="A0A1E3X5X8"/>
<dbReference type="InterPro" id="IPR011017">
    <property type="entry name" value="TRASH_dom"/>
</dbReference>
<dbReference type="SMART" id="SM00245">
    <property type="entry name" value="TSPc"/>
    <property type="match status" value="1"/>
</dbReference>
<keyword evidence="3" id="KW-0720">Serine protease</keyword>
<keyword evidence="2 7" id="KW-0378">Hydrolase</keyword>
<dbReference type="InterPro" id="IPR005151">
    <property type="entry name" value="Tail-specific_protease"/>
</dbReference>
<dbReference type="Pfam" id="PF05573">
    <property type="entry name" value="NosL"/>
    <property type="match status" value="1"/>
</dbReference>
<evidence type="ECO:0000256" key="3">
    <source>
        <dbReference type="ARBA" id="ARBA00022825"/>
    </source>
</evidence>
<keyword evidence="4" id="KW-0472">Membrane</keyword>
<dbReference type="Gene3D" id="3.90.226.10">
    <property type="entry name" value="2-enoyl-CoA Hydratase, Chain A, domain 1"/>
    <property type="match status" value="1"/>
</dbReference>
<dbReference type="GO" id="GO:0030288">
    <property type="term" value="C:outer membrane-bounded periplasmic space"/>
    <property type="evidence" value="ECO:0007669"/>
    <property type="project" value="TreeGrafter"/>
</dbReference>
<dbReference type="GO" id="GO:0004252">
    <property type="term" value="F:serine-type endopeptidase activity"/>
    <property type="evidence" value="ECO:0007669"/>
    <property type="project" value="UniProtKB-EC"/>
</dbReference>
<dbReference type="InterPro" id="IPR004447">
    <property type="entry name" value="Peptidase_S41A"/>
</dbReference>
<dbReference type="PANTHER" id="PTHR32060:SF30">
    <property type="entry name" value="CARBOXY-TERMINAL PROCESSING PROTEASE CTPA"/>
    <property type="match status" value="1"/>
</dbReference>
<dbReference type="SUPFAM" id="SSF52096">
    <property type="entry name" value="ClpP/crotonase"/>
    <property type="match status" value="1"/>
</dbReference>
<dbReference type="SUPFAM" id="SSF160387">
    <property type="entry name" value="NosL/MerB-like"/>
    <property type="match status" value="1"/>
</dbReference>
<feature type="domain" description="TRASH" evidence="6">
    <location>
        <begin position="196"/>
        <end position="234"/>
    </location>
</feature>
<evidence type="ECO:0000256" key="2">
    <source>
        <dbReference type="ARBA" id="ARBA00022801"/>
    </source>
</evidence>
<evidence type="ECO:0000256" key="4">
    <source>
        <dbReference type="SAM" id="Phobius"/>
    </source>
</evidence>
<dbReference type="SMART" id="SM00746">
    <property type="entry name" value="TRASH"/>
    <property type="match status" value="1"/>
</dbReference>
<dbReference type="EMBL" id="MAYW01000148">
    <property type="protein sequence ID" value="ODS31060.1"/>
    <property type="molecule type" value="Genomic_DNA"/>
</dbReference>
<dbReference type="InterPro" id="IPR029045">
    <property type="entry name" value="ClpP/crotonase-like_dom_sf"/>
</dbReference>
<dbReference type="EC" id="3.4.21.102" evidence="7"/>
<feature type="domain" description="Tail specific protease" evidence="5">
    <location>
        <begin position="355"/>
        <end position="552"/>
    </location>
</feature>
<dbReference type="Proteomes" id="UP000094056">
    <property type="component" value="Unassembled WGS sequence"/>
</dbReference>
<evidence type="ECO:0000259" key="5">
    <source>
        <dbReference type="SMART" id="SM00245"/>
    </source>
</evidence>
<evidence type="ECO:0000259" key="6">
    <source>
        <dbReference type="SMART" id="SM00746"/>
    </source>
</evidence>
<evidence type="ECO:0000313" key="7">
    <source>
        <dbReference type="EMBL" id="ODS31060.1"/>
    </source>
</evidence>
<protein>
    <submittedName>
        <fullName evidence="7">Carboxy-terminal processing protease (Precursor)</fullName>
        <ecNumber evidence="7">3.4.21.102</ecNumber>
    </submittedName>
</protein>
<feature type="transmembrane region" description="Helical" evidence="4">
    <location>
        <begin position="20"/>
        <end position="39"/>
    </location>
</feature>
<dbReference type="GO" id="GO:0006508">
    <property type="term" value="P:proteolysis"/>
    <property type="evidence" value="ECO:0007669"/>
    <property type="project" value="UniProtKB-KW"/>
</dbReference>
<accession>A0A1E3X5X8</accession>
<comment type="caution">
    <text evidence="7">The sequence shown here is derived from an EMBL/GenBank/DDBJ whole genome shotgun (WGS) entry which is preliminary data.</text>
</comment>
<evidence type="ECO:0000313" key="8">
    <source>
        <dbReference type="Proteomes" id="UP000094056"/>
    </source>
</evidence>
<dbReference type="GO" id="GO:0007165">
    <property type="term" value="P:signal transduction"/>
    <property type="evidence" value="ECO:0007669"/>
    <property type="project" value="TreeGrafter"/>
</dbReference>
<dbReference type="Pfam" id="PF03572">
    <property type="entry name" value="Peptidase_S41"/>
    <property type="match status" value="1"/>
</dbReference>